<organism evidence="1 2">
    <name type="scientific">Rhodococcus wratislaviensis</name>
    <name type="common">Tsukamurella wratislaviensis</name>
    <dbReference type="NCBI Taxonomy" id="44752"/>
    <lineage>
        <taxon>Bacteria</taxon>
        <taxon>Bacillati</taxon>
        <taxon>Actinomycetota</taxon>
        <taxon>Actinomycetes</taxon>
        <taxon>Mycobacteriales</taxon>
        <taxon>Nocardiaceae</taxon>
        <taxon>Rhodococcus</taxon>
    </lineage>
</organism>
<proteinExistence type="predicted"/>
<evidence type="ECO:0000313" key="1">
    <source>
        <dbReference type="EMBL" id="SPZ35490.1"/>
    </source>
</evidence>
<comment type="caution">
    <text evidence="1">The sequence shown here is derived from an EMBL/GenBank/DDBJ whole genome shotgun (WGS) entry which is preliminary data.</text>
</comment>
<dbReference type="Proteomes" id="UP000251211">
    <property type="component" value="Unassembled WGS sequence"/>
</dbReference>
<evidence type="ECO:0000313" key="2">
    <source>
        <dbReference type="Proteomes" id="UP000251211"/>
    </source>
</evidence>
<dbReference type="AlphaFoldDB" id="A0AB38F6R8"/>
<dbReference type="EMBL" id="UAUI01000001">
    <property type="protein sequence ID" value="SPZ35490.1"/>
    <property type="molecule type" value="Genomic_DNA"/>
</dbReference>
<name>A0AB38F6R8_RHOWR</name>
<reference evidence="1 2" key="1">
    <citation type="submission" date="2018-06" db="EMBL/GenBank/DDBJ databases">
        <authorList>
            <consortium name="Pathogen Informatics"/>
            <person name="Doyle S."/>
        </authorList>
    </citation>
    <scope>NUCLEOTIDE SEQUENCE [LARGE SCALE GENOMIC DNA]</scope>
    <source>
        <strain evidence="1 2">NCTC13229</strain>
    </source>
</reference>
<gene>
    <name evidence="1" type="ORF">NCTC13229_00800</name>
</gene>
<sequence>MTDLDQPIAGVQQQVRRLADVRPHLTTAAVARWDVIV</sequence>
<accession>A0AB38F6R8</accession>
<protein>
    <submittedName>
        <fullName evidence="1">Uncharacterized protein</fullName>
    </submittedName>
</protein>